<dbReference type="EMBL" id="CAJVPT010059294">
    <property type="protein sequence ID" value="CAG8761752.1"/>
    <property type="molecule type" value="Genomic_DNA"/>
</dbReference>
<dbReference type="Proteomes" id="UP000789525">
    <property type="component" value="Unassembled WGS sequence"/>
</dbReference>
<reference evidence="1" key="1">
    <citation type="submission" date="2021-06" db="EMBL/GenBank/DDBJ databases">
        <authorList>
            <person name="Kallberg Y."/>
            <person name="Tangrot J."/>
            <person name="Rosling A."/>
        </authorList>
    </citation>
    <scope>NUCLEOTIDE SEQUENCE</scope>
    <source>
        <strain evidence="1">CL356</strain>
    </source>
</reference>
<keyword evidence="2" id="KW-1185">Reference proteome</keyword>
<accession>A0ACA9QRA9</accession>
<comment type="caution">
    <text evidence="1">The sequence shown here is derived from an EMBL/GenBank/DDBJ whole genome shotgun (WGS) entry which is preliminary data.</text>
</comment>
<evidence type="ECO:0000313" key="2">
    <source>
        <dbReference type="Proteomes" id="UP000789525"/>
    </source>
</evidence>
<proteinExistence type="predicted"/>
<sequence length="218" mass="24789">GNQATSSAYYQAGRTTTSGVDPSLAHLGRLEQGIAQFFKANPSPPDGYHVKQIIKAVKELVAEQCRITGDAEGQYGYRCIDYGGRPLLYLGRAALRIVHLKHRVEIHKSLTKDHTYDCTCSHRSTSSMWCVHTEPGSAKRPIRMDDRAIADYKWGVERLRQLLDQNDFEDVITTKLNSEGDFGLKFKWKRHLNGRGHHILNTRVPGREVNKEGWDIDW</sequence>
<protein>
    <submittedName>
        <fullName evidence="1">2203_t:CDS:1</fullName>
    </submittedName>
</protein>
<feature type="non-terminal residue" evidence="1">
    <location>
        <position position="218"/>
    </location>
</feature>
<evidence type="ECO:0000313" key="1">
    <source>
        <dbReference type="EMBL" id="CAG8761752.1"/>
    </source>
</evidence>
<gene>
    <name evidence="1" type="ORF">ACOLOM_LOCUS13236</name>
</gene>
<name>A0ACA9QRA9_9GLOM</name>
<feature type="non-terminal residue" evidence="1">
    <location>
        <position position="1"/>
    </location>
</feature>
<organism evidence="1 2">
    <name type="scientific">Acaulospora colombiana</name>
    <dbReference type="NCBI Taxonomy" id="27376"/>
    <lineage>
        <taxon>Eukaryota</taxon>
        <taxon>Fungi</taxon>
        <taxon>Fungi incertae sedis</taxon>
        <taxon>Mucoromycota</taxon>
        <taxon>Glomeromycotina</taxon>
        <taxon>Glomeromycetes</taxon>
        <taxon>Diversisporales</taxon>
        <taxon>Acaulosporaceae</taxon>
        <taxon>Acaulospora</taxon>
    </lineage>
</organism>